<sequence length="367" mass="39854">MLSGYLGPYQKLLLQIQPAIPALLVLFQAVNPVHMIQFKFRRLEIPPSFNVDHLGHNTIVAKSNANFLLLLSGCIGGCDETLKQLTEICGTGSRNGSGIPGRGRGVATSSGSIHQSITRQSACVHCRQTGHSSNDCPSQASSRSAKSRGINSHGEFVFLSFGVGGGASRSLQRGFASGLKNRFLDLLDEMKASIRRESLKSARRRLEDMVYEEEDSRKGRKLASKDECLSMAFGWLKARKHEDLRLHVIFVEYNALCEQLIQQITGEESSTLVNRRNAISLCMYLKLALWEDSLDNGTAGRVNQHSNVSSSASVSGCRGGGGRSGRGGTRRSDVTFISATGDPMSGRRCFACGDPSHFADVCPNRGN</sequence>
<dbReference type="SMART" id="SM00343">
    <property type="entry name" value="ZnF_C2HC"/>
    <property type="match status" value="2"/>
</dbReference>
<keyword evidence="5" id="KW-1185">Reference proteome</keyword>
<protein>
    <submittedName>
        <fullName evidence="4">Zinc finger, CCHC-type</fullName>
    </submittedName>
</protein>
<reference evidence="4 5" key="1">
    <citation type="submission" date="2023-12" db="EMBL/GenBank/DDBJ databases">
        <title>A high-quality genome assembly for Dillenia turbinata (Dilleniales).</title>
        <authorList>
            <person name="Chanderbali A."/>
        </authorList>
    </citation>
    <scope>NUCLEOTIDE SEQUENCE [LARGE SCALE GENOMIC DNA]</scope>
    <source>
        <strain evidence="4">LSX21</strain>
        <tissue evidence="4">Leaf</tissue>
    </source>
</reference>
<evidence type="ECO:0000256" key="1">
    <source>
        <dbReference type="PROSITE-ProRule" id="PRU00047"/>
    </source>
</evidence>
<organism evidence="4 5">
    <name type="scientific">Dillenia turbinata</name>
    <dbReference type="NCBI Taxonomy" id="194707"/>
    <lineage>
        <taxon>Eukaryota</taxon>
        <taxon>Viridiplantae</taxon>
        <taxon>Streptophyta</taxon>
        <taxon>Embryophyta</taxon>
        <taxon>Tracheophyta</taxon>
        <taxon>Spermatophyta</taxon>
        <taxon>Magnoliopsida</taxon>
        <taxon>eudicotyledons</taxon>
        <taxon>Gunneridae</taxon>
        <taxon>Pentapetalae</taxon>
        <taxon>Dilleniales</taxon>
        <taxon>Dilleniaceae</taxon>
        <taxon>Dillenia</taxon>
    </lineage>
</organism>
<dbReference type="GO" id="GO:0008270">
    <property type="term" value="F:zinc ion binding"/>
    <property type="evidence" value="ECO:0007669"/>
    <property type="project" value="UniProtKB-KW"/>
</dbReference>
<keyword evidence="1" id="KW-0863">Zinc-finger</keyword>
<dbReference type="GO" id="GO:0003676">
    <property type="term" value="F:nucleic acid binding"/>
    <property type="evidence" value="ECO:0007669"/>
    <property type="project" value="InterPro"/>
</dbReference>
<gene>
    <name evidence="4" type="ORF">RJ641_009906</name>
</gene>
<keyword evidence="1" id="KW-0862">Zinc</keyword>
<dbReference type="Pfam" id="PF00098">
    <property type="entry name" value="zf-CCHC"/>
    <property type="match status" value="1"/>
</dbReference>
<accession>A0AAN8V521</accession>
<evidence type="ECO:0000259" key="3">
    <source>
        <dbReference type="PROSITE" id="PS50158"/>
    </source>
</evidence>
<keyword evidence="1" id="KW-0479">Metal-binding</keyword>
<dbReference type="PROSITE" id="PS50158">
    <property type="entry name" value="ZF_CCHC"/>
    <property type="match status" value="2"/>
</dbReference>
<dbReference type="InterPro" id="IPR036875">
    <property type="entry name" value="Znf_CCHC_sf"/>
</dbReference>
<evidence type="ECO:0000256" key="2">
    <source>
        <dbReference type="SAM" id="MobiDB-lite"/>
    </source>
</evidence>
<feature type="region of interest" description="Disordered" evidence="2">
    <location>
        <begin position="303"/>
        <end position="332"/>
    </location>
</feature>
<dbReference type="AlphaFoldDB" id="A0AAN8V521"/>
<dbReference type="Gene3D" id="4.10.60.10">
    <property type="entry name" value="Zinc finger, CCHC-type"/>
    <property type="match status" value="1"/>
</dbReference>
<dbReference type="EMBL" id="JBAMMX010000017">
    <property type="protein sequence ID" value="KAK6923706.1"/>
    <property type="molecule type" value="Genomic_DNA"/>
</dbReference>
<proteinExistence type="predicted"/>
<feature type="domain" description="CCHC-type" evidence="3">
    <location>
        <begin position="347"/>
        <end position="364"/>
    </location>
</feature>
<feature type="compositionally biased region" description="Low complexity" evidence="2">
    <location>
        <begin position="306"/>
        <end position="316"/>
    </location>
</feature>
<dbReference type="InterPro" id="IPR001878">
    <property type="entry name" value="Znf_CCHC"/>
</dbReference>
<feature type="compositionally biased region" description="Gly residues" evidence="2">
    <location>
        <begin position="317"/>
        <end position="327"/>
    </location>
</feature>
<evidence type="ECO:0000313" key="5">
    <source>
        <dbReference type="Proteomes" id="UP001370490"/>
    </source>
</evidence>
<evidence type="ECO:0000313" key="4">
    <source>
        <dbReference type="EMBL" id="KAK6923706.1"/>
    </source>
</evidence>
<dbReference type="Proteomes" id="UP001370490">
    <property type="component" value="Unassembled WGS sequence"/>
</dbReference>
<dbReference type="SUPFAM" id="SSF57756">
    <property type="entry name" value="Retrovirus zinc finger-like domains"/>
    <property type="match status" value="2"/>
</dbReference>
<comment type="caution">
    <text evidence="4">The sequence shown here is derived from an EMBL/GenBank/DDBJ whole genome shotgun (WGS) entry which is preliminary data.</text>
</comment>
<feature type="domain" description="CCHC-type" evidence="3">
    <location>
        <begin position="123"/>
        <end position="138"/>
    </location>
</feature>
<name>A0AAN8V521_9MAGN</name>